<evidence type="ECO:0000256" key="1">
    <source>
        <dbReference type="SAM" id="Coils"/>
    </source>
</evidence>
<reference evidence="2 3" key="1">
    <citation type="submission" date="2024-02" db="EMBL/GenBank/DDBJ databases">
        <authorList>
            <person name="Chen Y."/>
            <person name="Shah S."/>
            <person name="Dougan E. K."/>
            <person name="Thang M."/>
            <person name="Chan C."/>
        </authorList>
    </citation>
    <scope>NUCLEOTIDE SEQUENCE [LARGE SCALE GENOMIC DNA]</scope>
</reference>
<gene>
    <name evidence="2" type="ORF">CCMP2556_LOCUS4644</name>
</gene>
<sequence>MALRYFLAIPVKAWQEMKADYEREIPVRMKRPVFSADPESAALASMCNRAPQLGLSVSMQHKRQPRKLAAELYTESLVLLSVSLSESGATQGHKLRMLNDTLQLHECHFGPDMEGEAQLGLMETSICTCEWWPATLQVASTEETVLKSMQSSEETASWTLYMLVSKSESDECGLAPLQVGQFMATNTKDANPEVYKQMAILFSSQHAAVITAVLQSKNAKLQVKVMEIKVKPEVLRKTEVLKFTQITRFESTLCDHWLVNGPGQGSAVLPLLLDLAVFATTRVCMMEISAGDPQPLTALNSGRDEFELQALQNDALTLLTRLQELEEEKHSVERKKKIVDDLIRARAEKRDPVSLRNFGMVGSLTAAAGANLIENNLDAVPSSRKVWRSFQLERGGWALRRTHLFNVPSDSEIRRSSCWRYPI</sequence>
<evidence type="ECO:0000313" key="3">
    <source>
        <dbReference type="Proteomes" id="UP001642484"/>
    </source>
</evidence>
<comment type="caution">
    <text evidence="2">The sequence shown here is derived from an EMBL/GenBank/DDBJ whole genome shotgun (WGS) entry which is preliminary data.</text>
</comment>
<keyword evidence="3" id="KW-1185">Reference proteome</keyword>
<organism evidence="2 3">
    <name type="scientific">Durusdinium trenchii</name>
    <dbReference type="NCBI Taxonomy" id="1381693"/>
    <lineage>
        <taxon>Eukaryota</taxon>
        <taxon>Sar</taxon>
        <taxon>Alveolata</taxon>
        <taxon>Dinophyceae</taxon>
        <taxon>Suessiales</taxon>
        <taxon>Symbiodiniaceae</taxon>
        <taxon>Durusdinium</taxon>
    </lineage>
</organism>
<accession>A0ABP0I6F2</accession>
<protein>
    <submittedName>
        <fullName evidence="2">Uncharacterized protein</fullName>
    </submittedName>
</protein>
<feature type="coiled-coil region" evidence="1">
    <location>
        <begin position="308"/>
        <end position="342"/>
    </location>
</feature>
<evidence type="ECO:0000313" key="2">
    <source>
        <dbReference type="EMBL" id="CAK8996894.1"/>
    </source>
</evidence>
<name>A0ABP0I6F2_9DINO</name>
<keyword evidence="1" id="KW-0175">Coiled coil</keyword>
<dbReference type="Proteomes" id="UP001642484">
    <property type="component" value="Unassembled WGS sequence"/>
</dbReference>
<proteinExistence type="predicted"/>
<dbReference type="EMBL" id="CAXAMN010001914">
    <property type="protein sequence ID" value="CAK8996894.1"/>
    <property type="molecule type" value="Genomic_DNA"/>
</dbReference>